<dbReference type="InterPro" id="IPR029058">
    <property type="entry name" value="AB_hydrolase_fold"/>
</dbReference>
<comment type="catalytic activity">
    <reaction evidence="3">
        <text>a monoacylglycerol + H2O = glycerol + a fatty acid + H(+)</text>
        <dbReference type="Rhea" id="RHEA:15245"/>
        <dbReference type="ChEBI" id="CHEBI:15377"/>
        <dbReference type="ChEBI" id="CHEBI:15378"/>
        <dbReference type="ChEBI" id="CHEBI:17408"/>
        <dbReference type="ChEBI" id="CHEBI:17754"/>
        <dbReference type="ChEBI" id="CHEBI:28868"/>
    </reaction>
</comment>
<evidence type="ECO:0000259" key="4">
    <source>
        <dbReference type="Pfam" id="PF02129"/>
    </source>
</evidence>
<accession>A0AAF0JF01</accession>
<evidence type="ECO:0000313" key="6">
    <source>
        <dbReference type="Proteomes" id="UP001214628"/>
    </source>
</evidence>
<dbReference type="Proteomes" id="UP001214628">
    <property type="component" value="Chromosome 4"/>
</dbReference>
<dbReference type="AlphaFoldDB" id="A0AAF0JF01"/>
<dbReference type="InterPro" id="IPR000383">
    <property type="entry name" value="Xaa-Pro-like_dom"/>
</dbReference>
<evidence type="ECO:0000256" key="2">
    <source>
        <dbReference type="ARBA" id="ARBA00047591"/>
    </source>
</evidence>
<comment type="catalytic activity">
    <reaction evidence="2">
        <text>a diacylglycerol + H2O = a monoacylglycerol + a fatty acid + H(+)</text>
        <dbReference type="Rhea" id="RHEA:32731"/>
        <dbReference type="ChEBI" id="CHEBI:15377"/>
        <dbReference type="ChEBI" id="CHEBI:15378"/>
        <dbReference type="ChEBI" id="CHEBI:17408"/>
        <dbReference type="ChEBI" id="CHEBI:18035"/>
        <dbReference type="ChEBI" id="CHEBI:28868"/>
    </reaction>
</comment>
<dbReference type="PANTHER" id="PTHR22946:SF9">
    <property type="entry name" value="POLYKETIDE TRANSFERASE AF380"/>
    <property type="match status" value="1"/>
</dbReference>
<proteinExistence type="predicted"/>
<dbReference type="Gene3D" id="3.40.50.1820">
    <property type="entry name" value="alpha/beta hydrolase"/>
    <property type="match status" value="1"/>
</dbReference>
<sequence length="301" mass="33111">MAHREDIQIASHGEILDAWMYPTVDAERSAQSPAIILAQGLGGTKDMRLFEYCERFSAAGFLCVVFDYRYWGKSTGQPRGLVDVEAQLADWNTVIDYVAKLPQVNSEKIGIFGSSFCGGHVIRLAATNPKVKATVSQCPFTDGFASTCAIGFAPLPKLAWLALRDVFWSSQQNPVRVPLLGDPGEAALMSTEECKPGYQRLLPPGMTKLEIDAVPARLILHMPFLYPGAYAKSVPTPIYFAICGRDTVTPPEASLKFVKLAPRGTVEIYKDSNHFDIYVGQLFERAIADYIAFFKTNLAAC</sequence>
<evidence type="ECO:0000313" key="5">
    <source>
        <dbReference type="EMBL" id="WFD44100.1"/>
    </source>
</evidence>
<organism evidence="5 6">
    <name type="scientific">Malassezia psittaci</name>
    <dbReference type="NCBI Taxonomy" id="1821823"/>
    <lineage>
        <taxon>Eukaryota</taxon>
        <taxon>Fungi</taxon>
        <taxon>Dikarya</taxon>
        <taxon>Basidiomycota</taxon>
        <taxon>Ustilaginomycotina</taxon>
        <taxon>Malasseziomycetes</taxon>
        <taxon>Malasseziales</taxon>
        <taxon>Malasseziaceae</taxon>
        <taxon>Malassezia</taxon>
    </lineage>
</organism>
<evidence type="ECO:0000256" key="3">
    <source>
        <dbReference type="ARBA" id="ARBA00048461"/>
    </source>
</evidence>
<reference evidence="5" key="1">
    <citation type="submission" date="2023-02" db="EMBL/GenBank/DDBJ databases">
        <title>Mating type loci evolution in Malassezia.</title>
        <authorList>
            <person name="Coelho M.A."/>
        </authorList>
    </citation>
    <scope>NUCLEOTIDE SEQUENCE</scope>
    <source>
        <strain evidence="5">CBS 14136</strain>
    </source>
</reference>
<name>A0AAF0JF01_9BASI</name>
<dbReference type="EMBL" id="CP118378">
    <property type="protein sequence ID" value="WFD44100.1"/>
    <property type="molecule type" value="Genomic_DNA"/>
</dbReference>
<dbReference type="PANTHER" id="PTHR22946">
    <property type="entry name" value="DIENELACTONE HYDROLASE DOMAIN-CONTAINING PROTEIN-RELATED"/>
    <property type="match status" value="1"/>
</dbReference>
<keyword evidence="1" id="KW-0378">Hydrolase</keyword>
<gene>
    <name evidence="5" type="ORF">MPSI1_002765</name>
</gene>
<dbReference type="InterPro" id="IPR050261">
    <property type="entry name" value="FrsA_esterase"/>
</dbReference>
<evidence type="ECO:0000256" key="1">
    <source>
        <dbReference type="ARBA" id="ARBA00022801"/>
    </source>
</evidence>
<dbReference type="GO" id="GO:0016788">
    <property type="term" value="F:hydrolase activity, acting on ester bonds"/>
    <property type="evidence" value="ECO:0007669"/>
    <property type="project" value="UniProtKB-ARBA"/>
</dbReference>
<keyword evidence="6" id="KW-1185">Reference proteome</keyword>
<dbReference type="Pfam" id="PF02129">
    <property type="entry name" value="Peptidase_S15"/>
    <property type="match status" value="1"/>
</dbReference>
<protein>
    <recommendedName>
        <fullName evidence="4">Xaa-Pro dipeptidyl-peptidase-like domain-containing protein</fullName>
    </recommendedName>
</protein>
<feature type="domain" description="Xaa-Pro dipeptidyl-peptidase-like" evidence="4">
    <location>
        <begin position="27"/>
        <end position="170"/>
    </location>
</feature>
<dbReference type="SUPFAM" id="SSF53474">
    <property type="entry name" value="alpha/beta-Hydrolases"/>
    <property type="match status" value="1"/>
</dbReference>